<evidence type="ECO:0000313" key="2">
    <source>
        <dbReference type="Proteomes" id="UP000248482"/>
    </source>
</evidence>
<name>A0A2Y9JP14_ENHLU</name>
<sequence length="324" mass="34431">MFLLREPPRQGSRHLPDPYGPHSSCPDPDPPILLGTYSGTGCTAVFPVKQPAAFALLTPNTSPHRSHTKGRPVMAQKPVFSMGGSSRKGDLLSHWPTSNTPVTASPATETLGGLHTKSPDSPRAHPALRPPHRPLSLCCGLLLAAGHLLWASPFTPAHGGGLPALPNPARPQKVPDSRLSMGAARSPHFTRPQHASVATTGPQSSDLSSPMCITRVCKCTRRHQATHGAGLHVPRLRGLPAPRPPSGARLPTKSFKNDTSCPGLERRQTRLSQVPLISLRGTRTADGCAQQGRHGPRSGPFTETLCSPTCGIFEDKSISCLFLS</sequence>
<organism evidence="2 3">
    <name type="scientific">Enhydra lutris kenyoni</name>
    <name type="common">northern sea otter</name>
    <dbReference type="NCBI Taxonomy" id="391180"/>
    <lineage>
        <taxon>Eukaryota</taxon>
        <taxon>Metazoa</taxon>
        <taxon>Chordata</taxon>
        <taxon>Craniata</taxon>
        <taxon>Vertebrata</taxon>
        <taxon>Euteleostomi</taxon>
        <taxon>Mammalia</taxon>
        <taxon>Eutheria</taxon>
        <taxon>Laurasiatheria</taxon>
        <taxon>Carnivora</taxon>
        <taxon>Caniformia</taxon>
        <taxon>Musteloidea</taxon>
        <taxon>Mustelidae</taxon>
        <taxon>Lutrinae</taxon>
        <taxon>Enhydra</taxon>
    </lineage>
</organism>
<dbReference type="KEGG" id="elk:111149839"/>
<dbReference type="AlphaFoldDB" id="A0A2Y9JP14"/>
<feature type="region of interest" description="Disordered" evidence="1">
    <location>
        <begin position="233"/>
        <end position="263"/>
    </location>
</feature>
<feature type="region of interest" description="Disordered" evidence="1">
    <location>
        <begin position="98"/>
        <end position="129"/>
    </location>
</feature>
<feature type="compositionally biased region" description="Polar residues" evidence="1">
    <location>
        <begin position="98"/>
        <end position="108"/>
    </location>
</feature>
<gene>
    <name evidence="3" type="primary">LOC111149839</name>
</gene>
<evidence type="ECO:0000256" key="1">
    <source>
        <dbReference type="SAM" id="MobiDB-lite"/>
    </source>
</evidence>
<evidence type="ECO:0000313" key="3">
    <source>
        <dbReference type="RefSeq" id="XP_022362843.1"/>
    </source>
</evidence>
<proteinExistence type="predicted"/>
<feature type="compositionally biased region" description="Low complexity" evidence="1">
    <location>
        <begin position="236"/>
        <end position="251"/>
    </location>
</feature>
<dbReference type="GeneID" id="111149839"/>
<dbReference type="Proteomes" id="UP000248482">
    <property type="component" value="Unplaced"/>
</dbReference>
<protein>
    <submittedName>
        <fullName evidence="3">Uncharacterized protein LOC111149839 isoform X1</fullName>
    </submittedName>
</protein>
<dbReference type="RefSeq" id="XP_022362843.1">
    <property type="nucleotide sequence ID" value="XM_022507135.1"/>
</dbReference>
<feature type="compositionally biased region" description="Polar residues" evidence="1">
    <location>
        <begin position="196"/>
        <end position="205"/>
    </location>
</feature>
<keyword evidence="2" id="KW-1185">Reference proteome</keyword>
<accession>A0A2Y9JP14</accession>
<reference evidence="3" key="1">
    <citation type="submission" date="2025-08" db="UniProtKB">
        <authorList>
            <consortium name="RefSeq"/>
        </authorList>
    </citation>
    <scope>IDENTIFICATION</scope>
    <source>
        <tissue evidence="3">Blood</tissue>
    </source>
</reference>
<feature type="region of interest" description="Disordered" evidence="1">
    <location>
        <begin position="166"/>
        <end position="205"/>
    </location>
</feature>
<feature type="region of interest" description="Disordered" evidence="1">
    <location>
        <begin position="1"/>
        <end position="31"/>
    </location>
</feature>